<dbReference type="InterPro" id="IPR012464">
    <property type="entry name" value="DUF1676"/>
</dbReference>
<keyword evidence="2" id="KW-0732">Signal</keyword>
<gene>
    <name evidence="3" type="ORF">RUM43_013211</name>
</gene>
<dbReference type="EMBL" id="JAWJWE010000041">
    <property type="protein sequence ID" value="KAK6618820.1"/>
    <property type="molecule type" value="Genomic_DNA"/>
</dbReference>
<protein>
    <submittedName>
        <fullName evidence="3">Uncharacterized protein</fullName>
    </submittedName>
</protein>
<dbReference type="GO" id="GO:0016020">
    <property type="term" value="C:membrane"/>
    <property type="evidence" value="ECO:0007669"/>
    <property type="project" value="TreeGrafter"/>
</dbReference>
<comment type="caution">
    <text evidence="3">The sequence shown here is derived from an EMBL/GenBank/DDBJ whole genome shotgun (WGS) entry which is preliminary data.</text>
</comment>
<keyword evidence="1" id="KW-1133">Transmembrane helix</keyword>
<feature type="signal peptide" evidence="2">
    <location>
        <begin position="1"/>
        <end position="19"/>
    </location>
</feature>
<feature type="chain" id="PRO_5042990140" evidence="2">
    <location>
        <begin position="20"/>
        <end position="315"/>
    </location>
</feature>
<dbReference type="PANTHER" id="PTHR21879:SF27">
    <property type="entry name" value="OSIRIS 10A"/>
    <property type="match status" value="1"/>
</dbReference>
<feature type="transmembrane region" description="Helical" evidence="1">
    <location>
        <begin position="206"/>
        <end position="223"/>
    </location>
</feature>
<keyword evidence="1" id="KW-0812">Transmembrane</keyword>
<evidence type="ECO:0000313" key="3">
    <source>
        <dbReference type="EMBL" id="KAK6618820.1"/>
    </source>
</evidence>
<evidence type="ECO:0000256" key="1">
    <source>
        <dbReference type="SAM" id="Phobius"/>
    </source>
</evidence>
<evidence type="ECO:0000313" key="4">
    <source>
        <dbReference type="Proteomes" id="UP001372834"/>
    </source>
</evidence>
<sequence>MKGVFVGALVVLTWDLGLSIIMRDQNETVSWQCLEPRHENENVVEIGESIFTCAKKNLYIGLMNNVESECVDVGDGVTFTRTEHGPPATREFFPSHEPATVRGLMDAYSTFLSQRSARWDLGFVYPGLVLKIGPTMSGSGFLEFGLEKRLDYHDRAKLGPGQMIIRRTILPHLLGFRMNLSSLLPLIMGVILLVTKNAFVFSKVTLVLSVLLTLKSLFLLQIFRQPDNQVHHHHQTFNSRPPIAQDPVEFDDEVTITTVNRPRPQGYSVSESISDAFLTQVVKRLPPYNRIYENVLPKKSRTGKRNFSWERKKRR</sequence>
<name>A0AAN8PCT7_POLSC</name>
<dbReference type="Pfam" id="PF07898">
    <property type="entry name" value="DUF1676"/>
    <property type="match status" value="1"/>
</dbReference>
<feature type="transmembrane region" description="Helical" evidence="1">
    <location>
        <begin position="174"/>
        <end position="194"/>
    </location>
</feature>
<accession>A0AAN8PCT7</accession>
<dbReference type="PANTHER" id="PTHR21879">
    <property type="entry name" value="FI03362P-RELATED-RELATED"/>
    <property type="match status" value="1"/>
</dbReference>
<dbReference type="Proteomes" id="UP001372834">
    <property type="component" value="Unassembled WGS sequence"/>
</dbReference>
<proteinExistence type="predicted"/>
<dbReference type="AlphaFoldDB" id="A0AAN8PCT7"/>
<evidence type="ECO:0000256" key="2">
    <source>
        <dbReference type="SAM" id="SignalP"/>
    </source>
</evidence>
<organism evidence="3 4">
    <name type="scientific">Polyplax serrata</name>
    <name type="common">Common mouse louse</name>
    <dbReference type="NCBI Taxonomy" id="468196"/>
    <lineage>
        <taxon>Eukaryota</taxon>
        <taxon>Metazoa</taxon>
        <taxon>Ecdysozoa</taxon>
        <taxon>Arthropoda</taxon>
        <taxon>Hexapoda</taxon>
        <taxon>Insecta</taxon>
        <taxon>Pterygota</taxon>
        <taxon>Neoptera</taxon>
        <taxon>Paraneoptera</taxon>
        <taxon>Psocodea</taxon>
        <taxon>Troctomorpha</taxon>
        <taxon>Phthiraptera</taxon>
        <taxon>Anoplura</taxon>
        <taxon>Polyplacidae</taxon>
        <taxon>Polyplax</taxon>
    </lineage>
</organism>
<reference evidence="3 4" key="1">
    <citation type="submission" date="2023-10" db="EMBL/GenBank/DDBJ databases">
        <title>Genomes of two closely related lineages of the louse Polyplax serrata with different host specificities.</title>
        <authorList>
            <person name="Martinu J."/>
            <person name="Tarabai H."/>
            <person name="Stefka J."/>
            <person name="Hypsa V."/>
        </authorList>
    </citation>
    <scope>NUCLEOTIDE SEQUENCE [LARGE SCALE GENOMIC DNA]</scope>
    <source>
        <strain evidence="3">HR10_N</strain>
    </source>
</reference>
<keyword evidence="1" id="KW-0472">Membrane</keyword>